<name>X0V2N1_9ZZZZ</name>
<proteinExistence type="predicted"/>
<dbReference type="AlphaFoldDB" id="X0V2N1"/>
<comment type="caution">
    <text evidence="1">The sequence shown here is derived from an EMBL/GenBank/DDBJ whole genome shotgun (WGS) entry which is preliminary data.</text>
</comment>
<feature type="non-terminal residue" evidence="1">
    <location>
        <position position="76"/>
    </location>
</feature>
<accession>X0V2N1</accession>
<dbReference type="EMBL" id="BARS01026165">
    <property type="protein sequence ID" value="GAG12364.1"/>
    <property type="molecule type" value="Genomic_DNA"/>
</dbReference>
<organism evidence="1">
    <name type="scientific">marine sediment metagenome</name>
    <dbReference type="NCBI Taxonomy" id="412755"/>
    <lineage>
        <taxon>unclassified sequences</taxon>
        <taxon>metagenomes</taxon>
        <taxon>ecological metagenomes</taxon>
    </lineage>
</organism>
<evidence type="ECO:0008006" key="2">
    <source>
        <dbReference type="Google" id="ProtNLM"/>
    </source>
</evidence>
<gene>
    <name evidence="1" type="ORF">S01H1_41262</name>
</gene>
<evidence type="ECO:0000313" key="1">
    <source>
        <dbReference type="EMBL" id="GAG12364.1"/>
    </source>
</evidence>
<dbReference type="Gene3D" id="1.10.10.1400">
    <property type="entry name" value="Terminase, small subunit, N-terminal DNA-binding domain, HTH motif"/>
    <property type="match status" value="1"/>
</dbReference>
<protein>
    <recommendedName>
        <fullName evidence="2">Terminase small subunit</fullName>
    </recommendedName>
</protein>
<sequence>MDITTPKQKVDWKSYKLTSRQAKFVNLLVSDPTMAQGTAYKKIFSTKSDASARSGASNMLRRINVREYKEALEAKA</sequence>
<dbReference type="InterPro" id="IPR038713">
    <property type="entry name" value="Terminase_Gp1_N_sf"/>
</dbReference>
<reference evidence="1" key="1">
    <citation type="journal article" date="2014" name="Front. Microbiol.">
        <title>High frequency of phylogenetically diverse reductive dehalogenase-homologous genes in deep subseafloor sedimentary metagenomes.</title>
        <authorList>
            <person name="Kawai M."/>
            <person name="Futagami T."/>
            <person name="Toyoda A."/>
            <person name="Takaki Y."/>
            <person name="Nishi S."/>
            <person name="Hori S."/>
            <person name="Arai W."/>
            <person name="Tsubouchi T."/>
            <person name="Morono Y."/>
            <person name="Uchiyama I."/>
            <person name="Ito T."/>
            <person name="Fujiyama A."/>
            <person name="Inagaki F."/>
            <person name="Takami H."/>
        </authorList>
    </citation>
    <scope>NUCLEOTIDE SEQUENCE</scope>
    <source>
        <strain evidence="1">Expedition CK06-06</strain>
    </source>
</reference>